<dbReference type="InterPro" id="IPR012132">
    <property type="entry name" value="GMC_OxRdtase"/>
</dbReference>
<evidence type="ECO:0000256" key="1">
    <source>
        <dbReference type="ARBA" id="ARBA00001974"/>
    </source>
</evidence>
<dbReference type="Gene3D" id="3.30.560.10">
    <property type="entry name" value="Glucose Oxidase, domain 3"/>
    <property type="match status" value="1"/>
</dbReference>
<feature type="domain" description="Glucose-methanol-choline oxidoreductase N-terminal" evidence="8">
    <location>
        <begin position="253"/>
        <end position="267"/>
    </location>
</feature>
<evidence type="ECO:0000256" key="6">
    <source>
        <dbReference type="RuleBase" id="RU003968"/>
    </source>
</evidence>
<evidence type="ECO:0000313" key="10">
    <source>
        <dbReference type="Proteomes" id="UP000598174"/>
    </source>
</evidence>
<organism evidence="9 10">
    <name type="scientific">Paractinoplanes ferrugineus</name>
    <dbReference type="NCBI Taxonomy" id="113564"/>
    <lineage>
        <taxon>Bacteria</taxon>
        <taxon>Bacillati</taxon>
        <taxon>Actinomycetota</taxon>
        <taxon>Actinomycetes</taxon>
        <taxon>Micromonosporales</taxon>
        <taxon>Micromonosporaceae</taxon>
        <taxon>Paractinoplanes</taxon>
    </lineage>
</organism>
<dbReference type="GO" id="GO:0016614">
    <property type="term" value="F:oxidoreductase activity, acting on CH-OH group of donors"/>
    <property type="evidence" value="ECO:0007669"/>
    <property type="project" value="InterPro"/>
</dbReference>
<sequence length="535" mass="58291">MAKTYDYIVIGAGAAGCVLANRLSADPGTSVLLLEAGGRDVSPLVHIPAGFSMLMGTKANWIFDTVPQKFMRGRRMFLPQGKVLGGSTAVNAMLYVRGNRGDYDGWRDLGNKGWGYDDVLPYFKVQERNERLAGEYHGVDGELNVADQVQHNPMSNAFVRAAQEAGIPYTADPNGATQEGVFYHQVTQRKARRESAATAFLHPVRKRRNLTVRTGADVTRILVTDKRAHGVVFASGGKQFKVEATREVILSAGAINSPRLLLLSGIGPADELRAIGIEPVHDLPGVGKNLHDQLEVYITAEAAEPVTYSGENRPHRAALHALQYLLYRTGPATATITEAGAFVHSSDDVAYPDIQLHMLPAYVVWKDLARSADKVDGHGITILACHIRPKSRGEVTLTCADPAAPPAVNPNYLSHPDDLDVAVKGFRWIRKVLAAEAFRPYLKQERLPGRQVETDEEIRDFIIQWGKTDYHPVGSCKMGVDELAVVDPELRVRGIDGLRVIDSSIMPSIISGNTQAPSMMIGEKGAALVLGREPV</sequence>
<dbReference type="Pfam" id="PF05199">
    <property type="entry name" value="GMC_oxred_C"/>
    <property type="match status" value="1"/>
</dbReference>
<evidence type="ECO:0000256" key="4">
    <source>
        <dbReference type="ARBA" id="ARBA00022827"/>
    </source>
</evidence>
<dbReference type="Pfam" id="PF00732">
    <property type="entry name" value="GMC_oxred_N"/>
    <property type="match status" value="1"/>
</dbReference>
<keyword evidence="9" id="KW-0436">Ligase</keyword>
<feature type="domain" description="Glucose-methanol-choline oxidoreductase N-terminal" evidence="7">
    <location>
        <begin position="81"/>
        <end position="104"/>
    </location>
</feature>
<gene>
    <name evidence="9" type="ORF">Afe05nite_49750</name>
</gene>
<dbReference type="PROSITE" id="PS00623">
    <property type="entry name" value="GMC_OXRED_1"/>
    <property type="match status" value="1"/>
</dbReference>
<feature type="binding site" evidence="5">
    <location>
        <position position="218"/>
    </location>
    <ligand>
        <name>FAD</name>
        <dbReference type="ChEBI" id="CHEBI:57692"/>
    </ligand>
</feature>
<feature type="binding site" evidence="5">
    <location>
        <position position="83"/>
    </location>
    <ligand>
        <name>FAD</name>
        <dbReference type="ChEBI" id="CHEBI:57692"/>
    </ligand>
</feature>
<dbReference type="Proteomes" id="UP000598174">
    <property type="component" value="Unassembled WGS sequence"/>
</dbReference>
<dbReference type="PANTHER" id="PTHR11552">
    <property type="entry name" value="GLUCOSE-METHANOL-CHOLINE GMC OXIDOREDUCTASE"/>
    <property type="match status" value="1"/>
</dbReference>
<dbReference type="SUPFAM" id="SSF51905">
    <property type="entry name" value="FAD/NAD(P)-binding domain"/>
    <property type="match status" value="1"/>
</dbReference>
<dbReference type="PROSITE" id="PS51257">
    <property type="entry name" value="PROKAR_LIPOPROTEIN"/>
    <property type="match status" value="1"/>
</dbReference>
<dbReference type="InterPro" id="IPR036188">
    <property type="entry name" value="FAD/NAD-bd_sf"/>
</dbReference>
<name>A0A919J258_9ACTN</name>
<protein>
    <submittedName>
        <fullName evidence="9">Alanine-phosphoribitol ligase</fullName>
    </submittedName>
</protein>
<comment type="cofactor">
    <cofactor evidence="1 5">
        <name>FAD</name>
        <dbReference type="ChEBI" id="CHEBI:57692"/>
    </cofactor>
</comment>
<evidence type="ECO:0000313" key="9">
    <source>
        <dbReference type="EMBL" id="GIE13135.1"/>
    </source>
</evidence>
<accession>A0A919J258</accession>
<evidence type="ECO:0000259" key="7">
    <source>
        <dbReference type="PROSITE" id="PS00623"/>
    </source>
</evidence>
<keyword evidence="3 6" id="KW-0285">Flavoprotein</keyword>
<dbReference type="PANTHER" id="PTHR11552:SF147">
    <property type="entry name" value="CHOLINE DEHYDROGENASE, MITOCHONDRIAL"/>
    <property type="match status" value="1"/>
</dbReference>
<dbReference type="RefSeq" id="WP_203819586.1">
    <property type="nucleotide sequence ID" value="NZ_BAAABP010000052.1"/>
</dbReference>
<dbReference type="GO" id="GO:0016874">
    <property type="term" value="F:ligase activity"/>
    <property type="evidence" value="ECO:0007669"/>
    <property type="project" value="UniProtKB-KW"/>
</dbReference>
<keyword evidence="4 5" id="KW-0274">FAD</keyword>
<comment type="similarity">
    <text evidence="2 6">Belongs to the GMC oxidoreductase family.</text>
</comment>
<dbReference type="PROSITE" id="PS00624">
    <property type="entry name" value="GMC_OXRED_2"/>
    <property type="match status" value="1"/>
</dbReference>
<dbReference type="InterPro" id="IPR000172">
    <property type="entry name" value="GMC_OxRdtase_N"/>
</dbReference>
<dbReference type="PIRSF" id="PIRSF000137">
    <property type="entry name" value="Alcohol_oxidase"/>
    <property type="match status" value="1"/>
</dbReference>
<comment type="caution">
    <text evidence="9">The sequence shown here is derived from an EMBL/GenBank/DDBJ whole genome shotgun (WGS) entry which is preliminary data.</text>
</comment>
<dbReference type="EMBL" id="BOMM01000047">
    <property type="protein sequence ID" value="GIE13135.1"/>
    <property type="molecule type" value="Genomic_DNA"/>
</dbReference>
<evidence type="ECO:0000256" key="5">
    <source>
        <dbReference type="PIRSR" id="PIRSR000137-2"/>
    </source>
</evidence>
<dbReference type="SUPFAM" id="SSF54373">
    <property type="entry name" value="FAD-linked reductases, C-terminal domain"/>
    <property type="match status" value="1"/>
</dbReference>
<dbReference type="Gene3D" id="3.50.50.60">
    <property type="entry name" value="FAD/NAD(P)-binding domain"/>
    <property type="match status" value="1"/>
</dbReference>
<dbReference type="NCBIfam" id="NF002550">
    <property type="entry name" value="PRK02106.1"/>
    <property type="match status" value="1"/>
</dbReference>
<dbReference type="AlphaFoldDB" id="A0A919J258"/>
<proteinExistence type="inferred from homology"/>
<evidence type="ECO:0000259" key="8">
    <source>
        <dbReference type="PROSITE" id="PS00624"/>
    </source>
</evidence>
<evidence type="ECO:0000256" key="2">
    <source>
        <dbReference type="ARBA" id="ARBA00010790"/>
    </source>
</evidence>
<keyword evidence="10" id="KW-1185">Reference proteome</keyword>
<evidence type="ECO:0000256" key="3">
    <source>
        <dbReference type="ARBA" id="ARBA00022630"/>
    </source>
</evidence>
<reference evidence="9" key="1">
    <citation type="submission" date="2021-01" db="EMBL/GenBank/DDBJ databases">
        <title>Whole genome shotgun sequence of Actinoplanes ferrugineus NBRC 15555.</title>
        <authorList>
            <person name="Komaki H."/>
            <person name="Tamura T."/>
        </authorList>
    </citation>
    <scope>NUCLEOTIDE SEQUENCE</scope>
    <source>
        <strain evidence="9">NBRC 15555</strain>
    </source>
</reference>
<dbReference type="InterPro" id="IPR007867">
    <property type="entry name" value="GMC_OxRtase_C"/>
</dbReference>
<dbReference type="GO" id="GO:0050660">
    <property type="term" value="F:flavin adenine dinucleotide binding"/>
    <property type="evidence" value="ECO:0007669"/>
    <property type="project" value="InterPro"/>
</dbReference>